<sequence length="177" mass="18687">MTGRPTHMTLTTTTAHGTALSGFPQMPPSPMVDATMPASPSDHIGFHPPMHSPTAPSLYSHYHPLSGGGARSARSNSAHSTYSATDASGSPADACSIMRHTSRNNFGGSWLDIGSDNEDDYGGSSSGGRRTHMRRKSSGASTSGRVSLANIKEMTRRSSMHFRRLTIKMGVGSSAHN</sequence>
<organism evidence="1 2">
    <name type="scientific">Kickxella alabastrina</name>
    <dbReference type="NCBI Taxonomy" id="61397"/>
    <lineage>
        <taxon>Eukaryota</taxon>
        <taxon>Fungi</taxon>
        <taxon>Fungi incertae sedis</taxon>
        <taxon>Zoopagomycota</taxon>
        <taxon>Kickxellomycotina</taxon>
        <taxon>Kickxellomycetes</taxon>
        <taxon>Kickxellales</taxon>
        <taxon>Kickxellaceae</taxon>
        <taxon>Kickxella</taxon>
    </lineage>
</organism>
<accession>A0ACC1HZJ5</accession>
<proteinExistence type="predicted"/>
<reference evidence="1" key="1">
    <citation type="submission" date="2022-07" db="EMBL/GenBank/DDBJ databases">
        <title>Phylogenomic reconstructions and comparative analyses of Kickxellomycotina fungi.</title>
        <authorList>
            <person name="Reynolds N.K."/>
            <person name="Stajich J.E."/>
            <person name="Barry K."/>
            <person name="Grigoriev I.V."/>
            <person name="Crous P."/>
            <person name="Smith M.E."/>
        </authorList>
    </citation>
    <scope>NUCLEOTIDE SEQUENCE</scope>
    <source>
        <strain evidence="1">Benny 63K</strain>
    </source>
</reference>
<name>A0ACC1HZJ5_9FUNG</name>
<evidence type="ECO:0000313" key="2">
    <source>
        <dbReference type="Proteomes" id="UP001150581"/>
    </source>
</evidence>
<keyword evidence="2" id="KW-1185">Reference proteome</keyword>
<comment type="caution">
    <text evidence="1">The sequence shown here is derived from an EMBL/GenBank/DDBJ whole genome shotgun (WGS) entry which is preliminary data.</text>
</comment>
<gene>
    <name evidence="1" type="ORF">LPJ66_010789</name>
</gene>
<dbReference type="Proteomes" id="UP001150581">
    <property type="component" value="Unassembled WGS sequence"/>
</dbReference>
<protein>
    <submittedName>
        <fullName evidence="1">Uncharacterized protein</fullName>
    </submittedName>
</protein>
<dbReference type="EMBL" id="JANBPG010002967">
    <property type="protein sequence ID" value="KAJ1884069.1"/>
    <property type="molecule type" value="Genomic_DNA"/>
</dbReference>
<evidence type="ECO:0000313" key="1">
    <source>
        <dbReference type="EMBL" id="KAJ1884069.1"/>
    </source>
</evidence>